<evidence type="ECO:0000313" key="2">
    <source>
        <dbReference type="Proteomes" id="UP000288216"/>
    </source>
</evidence>
<organism evidence="1 2">
    <name type="scientific">Scyliorhinus torazame</name>
    <name type="common">Cloudy catshark</name>
    <name type="synonym">Catulus torazame</name>
    <dbReference type="NCBI Taxonomy" id="75743"/>
    <lineage>
        <taxon>Eukaryota</taxon>
        <taxon>Metazoa</taxon>
        <taxon>Chordata</taxon>
        <taxon>Craniata</taxon>
        <taxon>Vertebrata</taxon>
        <taxon>Chondrichthyes</taxon>
        <taxon>Elasmobranchii</taxon>
        <taxon>Galeomorphii</taxon>
        <taxon>Galeoidea</taxon>
        <taxon>Carcharhiniformes</taxon>
        <taxon>Scyliorhinidae</taxon>
        <taxon>Scyliorhinus</taxon>
    </lineage>
</organism>
<name>A0A401P616_SCYTO</name>
<dbReference type="GO" id="GO:0120200">
    <property type="term" value="C:rod photoreceptor outer segment"/>
    <property type="evidence" value="ECO:0007669"/>
    <property type="project" value="TreeGrafter"/>
</dbReference>
<dbReference type="InterPro" id="IPR029357">
    <property type="entry name" value="SPATA7"/>
</dbReference>
<dbReference type="STRING" id="75743.A0A401P616"/>
<dbReference type="GO" id="GO:0036064">
    <property type="term" value="C:ciliary basal body"/>
    <property type="evidence" value="ECO:0007669"/>
    <property type="project" value="TreeGrafter"/>
</dbReference>
<dbReference type="GO" id="GO:0000226">
    <property type="term" value="P:microtubule cytoskeleton organization"/>
    <property type="evidence" value="ECO:0007669"/>
    <property type="project" value="TreeGrafter"/>
</dbReference>
<comment type="caution">
    <text evidence="1">The sequence shown here is derived from an EMBL/GenBank/DDBJ whole genome shotgun (WGS) entry which is preliminary data.</text>
</comment>
<dbReference type="GO" id="GO:0120206">
    <property type="term" value="C:photoreceptor distal connecting cilium"/>
    <property type="evidence" value="ECO:0007669"/>
    <property type="project" value="TreeGrafter"/>
</dbReference>
<evidence type="ECO:0000313" key="1">
    <source>
        <dbReference type="EMBL" id="GCB68543.1"/>
    </source>
</evidence>
<dbReference type="GO" id="GO:0045494">
    <property type="term" value="P:photoreceptor cell maintenance"/>
    <property type="evidence" value="ECO:0007669"/>
    <property type="project" value="TreeGrafter"/>
</dbReference>
<dbReference type="OrthoDB" id="6263678at2759"/>
<dbReference type="OMA" id="HMAVHFK"/>
<reference evidence="1 2" key="1">
    <citation type="journal article" date="2018" name="Nat. Ecol. Evol.">
        <title>Shark genomes provide insights into elasmobranch evolution and the origin of vertebrates.</title>
        <authorList>
            <person name="Hara Y"/>
            <person name="Yamaguchi K"/>
            <person name="Onimaru K"/>
            <person name="Kadota M"/>
            <person name="Koyanagi M"/>
            <person name="Keeley SD"/>
            <person name="Tatsumi K"/>
            <person name="Tanaka K"/>
            <person name="Motone F"/>
            <person name="Kageyama Y"/>
            <person name="Nozu R"/>
            <person name="Adachi N"/>
            <person name="Nishimura O"/>
            <person name="Nakagawa R"/>
            <person name="Tanegashima C"/>
            <person name="Kiyatake I"/>
            <person name="Matsumoto R"/>
            <person name="Murakumo K"/>
            <person name="Nishida K"/>
            <person name="Terakita A"/>
            <person name="Kuratani S"/>
            <person name="Sato K"/>
            <person name="Hyodo S Kuraku.S."/>
        </authorList>
    </citation>
    <scope>NUCLEOTIDE SEQUENCE [LARGE SCALE GENOMIC DNA]</scope>
</reference>
<keyword evidence="2" id="KW-1185">Reference proteome</keyword>
<dbReference type="Proteomes" id="UP000288216">
    <property type="component" value="Unassembled WGS sequence"/>
</dbReference>
<proteinExistence type="predicted"/>
<dbReference type="EMBL" id="BFAA01008536">
    <property type="protein sequence ID" value="GCB68543.1"/>
    <property type="molecule type" value="Genomic_DNA"/>
</dbReference>
<accession>A0A401P616</accession>
<protein>
    <submittedName>
        <fullName evidence="1">Uncharacterized protein</fullName>
    </submittedName>
</protein>
<sequence>MISTKKGLQSAMIPKYSLMGPFKGHMCTKSSPFCLGSSCKLSTQFIIQDHMAVHFKNLLSTKAAVDSSMPKSMSTSIKYIDQQKRERLKKVVKKYQEETPLHPSTSQMNYRSVSLATTRELLLL</sequence>
<dbReference type="AlphaFoldDB" id="A0A401P616"/>
<dbReference type="Pfam" id="PF15244">
    <property type="entry name" value="HSD3"/>
    <property type="match status" value="1"/>
</dbReference>
<dbReference type="GO" id="GO:0005930">
    <property type="term" value="C:axoneme"/>
    <property type="evidence" value="ECO:0007669"/>
    <property type="project" value="TreeGrafter"/>
</dbReference>
<dbReference type="PANTHER" id="PTHR14917">
    <property type="entry name" value="SPERMATOGENESIS-ASSOCIATED PROTEIN 7"/>
    <property type="match status" value="1"/>
</dbReference>
<gene>
    <name evidence="1" type="ORF">scyTo_0015228</name>
</gene>
<dbReference type="PANTHER" id="PTHR14917:SF4">
    <property type="entry name" value="SPERMATOGENESIS-ASSOCIATED 7"/>
    <property type="match status" value="1"/>
</dbReference>